<proteinExistence type="inferred from homology"/>
<evidence type="ECO:0000256" key="5">
    <source>
        <dbReference type="ARBA" id="ARBA00022967"/>
    </source>
</evidence>
<evidence type="ECO:0000256" key="2">
    <source>
        <dbReference type="ARBA" id="ARBA00010519"/>
    </source>
</evidence>
<evidence type="ECO:0000256" key="3">
    <source>
        <dbReference type="ARBA" id="ARBA00016612"/>
    </source>
</evidence>
<organism evidence="12">
    <name type="scientific">Narceus annularis</name>
    <name type="common">Millipede</name>
    <dbReference type="NCBI Taxonomy" id="174156"/>
    <lineage>
        <taxon>Eukaryota</taxon>
        <taxon>Metazoa</taxon>
        <taxon>Ecdysozoa</taxon>
        <taxon>Arthropoda</taxon>
        <taxon>Myriapoda</taxon>
        <taxon>Diplopoda</taxon>
        <taxon>Helminthomorpha</taxon>
        <taxon>Spirobolidae</taxon>
        <taxon>Narceus</taxon>
    </lineage>
</organism>
<comment type="subcellular location">
    <subcellularLocation>
        <location evidence="1">Membrane</location>
        <topology evidence="1">Multi-pass membrane protein</topology>
    </subcellularLocation>
</comment>
<evidence type="ECO:0000256" key="1">
    <source>
        <dbReference type="ARBA" id="ARBA00004141"/>
    </source>
</evidence>
<protein>
    <recommendedName>
        <fullName evidence="3">NADH-ubiquinone oxidoreductase chain 4L</fullName>
    </recommendedName>
    <alternativeName>
        <fullName evidence="9">NADH dehydrogenase subunit 4L</fullName>
    </alternativeName>
</protein>
<dbReference type="GO" id="GO:0016020">
    <property type="term" value="C:membrane"/>
    <property type="evidence" value="ECO:0007669"/>
    <property type="project" value="UniProtKB-SubCell"/>
</dbReference>
<keyword evidence="5" id="KW-1278">Translocase</keyword>
<accession>Q8WA94</accession>
<evidence type="ECO:0000256" key="8">
    <source>
        <dbReference type="ARBA" id="ARBA00023136"/>
    </source>
</evidence>
<evidence type="ECO:0000256" key="9">
    <source>
        <dbReference type="ARBA" id="ARBA00031586"/>
    </source>
</evidence>
<dbReference type="AlphaFoldDB" id="Q8WA94"/>
<keyword evidence="4 11" id="KW-0812">Transmembrane</keyword>
<evidence type="ECO:0000313" key="12">
    <source>
        <dbReference type="EMBL" id="AAL18213.1"/>
    </source>
</evidence>
<name>Q8WA94_NARAN</name>
<geneLocation type="mitochondrion" evidence="12"/>
<feature type="transmembrane region" description="Helical" evidence="11">
    <location>
        <begin position="6"/>
        <end position="23"/>
    </location>
</feature>
<dbReference type="GO" id="GO:0008137">
    <property type="term" value="F:NADH dehydrogenase (ubiquinone) activity"/>
    <property type="evidence" value="ECO:0007669"/>
    <property type="project" value="UniProtKB-EC"/>
</dbReference>
<keyword evidence="7" id="KW-0520">NAD</keyword>
<dbReference type="EMBL" id="AY055727">
    <property type="protein sequence ID" value="AAL18213.1"/>
    <property type="molecule type" value="Genomic_DNA"/>
</dbReference>
<comment type="similarity">
    <text evidence="2">Belongs to the complex I subunit 4L family.</text>
</comment>
<sequence length="93" mass="9948">MSNVGLLMVLGGLLSLVMIHKHIISMLLSLEFAILGFVLIMISLVCLGLSNGLMVVIFLGFTVCEGVLGLGILINLVRNYGSDFYSSVSVIQC</sequence>
<evidence type="ECO:0000256" key="10">
    <source>
        <dbReference type="ARBA" id="ARBA00049551"/>
    </source>
</evidence>
<feature type="transmembrane region" description="Helical" evidence="11">
    <location>
        <begin position="56"/>
        <end position="77"/>
    </location>
</feature>
<feature type="transmembrane region" description="Helical" evidence="11">
    <location>
        <begin position="30"/>
        <end position="50"/>
    </location>
</feature>
<evidence type="ECO:0000256" key="4">
    <source>
        <dbReference type="ARBA" id="ARBA00022692"/>
    </source>
</evidence>
<evidence type="ECO:0000256" key="7">
    <source>
        <dbReference type="ARBA" id="ARBA00023027"/>
    </source>
</evidence>
<evidence type="ECO:0000256" key="11">
    <source>
        <dbReference type="SAM" id="Phobius"/>
    </source>
</evidence>
<gene>
    <name evidence="12" type="primary">nad4L</name>
</gene>
<keyword evidence="12" id="KW-0560">Oxidoreductase</keyword>
<comment type="catalytic activity">
    <reaction evidence="10">
        <text>a ubiquinone + NADH + 5 H(+)(in) = a ubiquinol + NAD(+) + 4 H(+)(out)</text>
        <dbReference type="Rhea" id="RHEA:29091"/>
        <dbReference type="Rhea" id="RHEA-COMP:9565"/>
        <dbReference type="Rhea" id="RHEA-COMP:9566"/>
        <dbReference type="ChEBI" id="CHEBI:15378"/>
        <dbReference type="ChEBI" id="CHEBI:16389"/>
        <dbReference type="ChEBI" id="CHEBI:17976"/>
        <dbReference type="ChEBI" id="CHEBI:57540"/>
        <dbReference type="ChEBI" id="CHEBI:57945"/>
        <dbReference type="EC" id="7.1.1.2"/>
    </reaction>
</comment>
<dbReference type="InterPro" id="IPR039428">
    <property type="entry name" value="NUOK/Mnh_C1-like"/>
</dbReference>
<keyword evidence="6 11" id="KW-1133">Transmembrane helix</keyword>
<dbReference type="Gene3D" id="1.10.287.3510">
    <property type="match status" value="1"/>
</dbReference>
<reference evidence="12" key="1">
    <citation type="journal article" date="2002" name="Mol. Biol. Evol.">
        <title>Complete mtDNA sequences of two millipedes suggest a new model for mitochondrial gene rearrangements: duplication and nonrandom loss.</title>
        <authorList>
            <person name="Lavrov D.V."/>
            <person name="Boore J.L."/>
            <person name="Brown W.M."/>
        </authorList>
    </citation>
    <scope>NUCLEOTIDE SEQUENCE</scope>
</reference>
<dbReference type="Pfam" id="PF00420">
    <property type="entry name" value="Oxidored_q2"/>
    <property type="match status" value="1"/>
</dbReference>
<keyword evidence="12" id="KW-0496">Mitochondrion</keyword>
<keyword evidence="8 11" id="KW-0472">Membrane</keyword>
<evidence type="ECO:0000256" key="6">
    <source>
        <dbReference type="ARBA" id="ARBA00022989"/>
    </source>
</evidence>
<dbReference type="GO" id="GO:0016491">
    <property type="term" value="F:oxidoreductase activity"/>
    <property type="evidence" value="ECO:0007669"/>
    <property type="project" value="UniProtKB-KW"/>
</dbReference>